<dbReference type="Proteomes" id="UP000295496">
    <property type="component" value="Unassembled WGS sequence"/>
</dbReference>
<accession>A0A4R1KPV2</accession>
<protein>
    <submittedName>
        <fullName evidence="1">Uncharacterized protein</fullName>
    </submittedName>
</protein>
<name>A0A4R1KPV2_9PAST</name>
<dbReference type="AlphaFoldDB" id="A0A4R1KPV2"/>
<gene>
    <name evidence="1" type="ORF">EV692_2191</name>
</gene>
<sequence>MRIRFKYLPLISFCLVGCFNISSDMIETRRIDAENEKFKSTLPSPNADYGILPKNYQKKATEYLKSTLKDPDSAKFSNFTKPRKEHVIYSKGKYITPNDVFYGYSACVLVNAKNSYGGYVGNQLYWIFFYNREVFRTQKVDVGFGASIYRGRAINCEDGD</sequence>
<organism evidence="1 2">
    <name type="scientific">Lonepinella koalarum</name>
    <dbReference type="NCBI Taxonomy" id="53417"/>
    <lineage>
        <taxon>Bacteria</taxon>
        <taxon>Pseudomonadati</taxon>
        <taxon>Pseudomonadota</taxon>
        <taxon>Gammaproteobacteria</taxon>
        <taxon>Pasteurellales</taxon>
        <taxon>Pasteurellaceae</taxon>
        <taxon>Lonepinella</taxon>
    </lineage>
</organism>
<keyword evidence="2" id="KW-1185">Reference proteome</keyword>
<evidence type="ECO:0000313" key="2">
    <source>
        <dbReference type="Proteomes" id="UP000295496"/>
    </source>
</evidence>
<dbReference type="EMBL" id="SMGJ01000008">
    <property type="protein sequence ID" value="TCK67066.1"/>
    <property type="molecule type" value="Genomic_DNA"/>
</dbReference>
<evidence type="ECO:0000313" key="1">
    <source>
        <dbReference type="EMBL" id="TCK67066.1"/>
    </source>
</evidence>
<proteinExistence type="predicted"/>
<comment type="caution">
    <text evidence="1">The sequence shown here is derived from an EMBL/GenBank/DDBJ whole genome shotgun (WGS) entry which is preliminary data.</text>
</comment>
<reference evidence="1 2" key="1">
    <citation type="submission" date="2019-03" db="EMBL/GenBank/DDBJ databases">
        <title>Genomic Encyclopedia of Type Strains, Phase IV (KMG-IV): sequencing the most valuable type-strain genomes for metagenomic binning, comparative biology and taxonomic classification.</title>
        <authorList>
            <person name="Goeker M."/>
        </authorList>
    </citation>
    <scope>NUCLEOTIDE SEQUENCE [LARGE SCALE GENOMIC DNA]</scope>
    <source>
        <strain evidence="1 2">DSM 10053</strain>
    </source>
</reference>